<dbReference type="Gene3D" id="2.30.110.10">
    <property type="entry name" value="Electron Transport, Fmn-binding Protein, Chain A"/>
    <property type="match status" value="1"/>
</dbReference>
<protein>
    <submittedName>
        <fullName evidence="6">Flagellar brake protein</fullName>
    </submittedName>
</protein>
<evidence type="ECO:0000313" key="7">
    <source>
        <dbReference type="Proteomes" id="UP001149400"/>
    </source>
</evidence>
<dbReference type="InterPro" id="IPR012349">
    <property type="entry name" value="Split_barrel_FMN-bd"/>
</dbReference>
<evidence type="ECO:0000259" key="5">
    <source>
        <dbReference type="Pfam" id="PF12945"/>
    </source>
</evidence>
<gene>
    <name evidence="6" type="ORF">LRP50_11160</name>
</gene>
<evidence type="ECO:0000256" key="1">
    <source>
        <dbReference type="ARBA" id="ARBA00022636"/>
    </source>
</evidence>
<dbReference type="SUPFAM" id="SSF141371">
    <property type="entry name" value="PilZ domain-like"/>
    <property type="match status" value="2"/>
</dbReference>
<dbReference type="InterPro" id="IPR009926">
    <property type="entry name" value="T3SS_YcgR_PilZN"/>
</dbReference>
<keyword evidence="6" id="KW-0966">Cell projection</keyword>
<keyword evidence="6" id="KW-0282">Flagellum</keyword>
<dbReference type="EMBL" id="JAJUBC010000011">
    <property type="protein sequence ID" value="MDD1793689.1"/>
    <property type="molecule type" value="Genomic_DNA"/>
</dbReference>
<comment type="caution">
    <text evidence="6">The sequence shown here is derived from an EMBL/GenBank/DDBJ whole genome shotgun (WGS) entry which is preliminary data.</text>
</comment>
<dbReference type="Proteomes" id="UP001149400">
    <property type="component" value="Unassembled WGS sequence"/>
</dbReference>
<name>A0ABT5R0A7_9GAMM</name>
<keyword evidence="3" id="KW-0975">Bacterial flagellum</keyword>
<accession>A0ABT5R0A7</accession>
<evidence type="ECO:0000313" key="6">
    <source>
        <dbReference type="EMBL" id="MDD1793689.1"/>
    </source>
</evidence>
<evidence type="ECO:0000256" key="3">
    <source>
        <dbReference type="ARBA" id="ARBA00023143"/>
    </source>
</evidence>
<reference evidence="6" key="1">
    <citation type="submission" date="2021-12" db="EMBL/GenBank/DDBJ databases">
        <title>Enterovibrio ZSDZ35 sp. nov. and Enterovibrio ZSDZ42 sp. nov., isolated from coastal seawater in Qingdao.</title>
        <authorList>
            <person name="Zhang P."/>
        </authorList>
    </citation>
    <scope>NUCLEOTIDE SEQUENCE</scope>
    <source>
        <strain evidence="6">ZSDZ42</strain>
    </source>
</reference>
<organism evidence="6 7">
    <name type="scientific">Enterovibrio gelatinilyticus</name>
    <dbReference type="NCBI Taxonomy" id="2899819"/>
    <lineage>
        <taxon>Bacteria</taxon>
        <taxon>Pseudomonadati</taxon>
        <taxon>Pseudomonadota</taxon>
        <taxon>Gammaproteobacteria</taxon>
        <taxon>Vibrionales</taxon>
        <taxon>Vibrionaceae</taxon>
        <taxon>Enterovibrio</taxon>
    </lineage>
</organism>
<proteinExistence type="predicted"/>
<feature type="domain" description="Type III secretion system flagellar brake protein YcgR PilZN" evidence="5">
    <location>
        <begin position="18"/>
        <end position="108"/>
    </location>
</feature>
<keyword evidence="2" id="KW-0547">Nucleotide-binding</keyword>
<keyword evidence="6" id="KW-0969">Cilium</keyword>
<dbReference type="RefSeq" id="WP_274164541.1">
    <property type="nucleotide sequence ID" value="NZ_JAJUBC010000011.1"/>
</dbReference>
<keyword evidence="1" id="KW-0973">c-di-GMP</keyword>
<dbReference type="Pfam" id="PF12945">
    <property type="entry name" value="PilZNR"/>
    <property type="match status" value="1"/>
</dbReference>
<sequence>MKTTDSLSPSVFLPTIPVGTALTFELRYKDNHKAFGGTSRLIGYRDKKYMLLETPADPELGKLLLEPADWEVVIRGLSSSRYGEIFALRSHILSVMHRPEKMLAIAIPSSVSIHRMRRFARYTVSRIVKLAINGRNTLAKLADFSLGGCAIRISNSQFVDKGESVRFSISNLLDETVYFNGTVASVSSSGEGIQLGITFNDERTHQSRDVLARLILSTELDATNSTSDISTVA</sequence>
<dbReference type="Pfam" id="PF07238">
    <property type="entry name" value="PilZ"/>
    <property type="match status" value="1"/>
</dbReference>
<evidence type="ECO:0000256" key="2">
    <source>
        <dbReference type="ARBA" id="ARBA00022741"/>
    </source>
</evidence>
<dbReference type="Gene3D" id="2.40.10.220">
    <property type="entry name" value="predicted glycosyltransferase like domains"/>
    <property type="match status" value="1"/>
</dbReference>
<feature type="domain" description="PilZ" evidence="4">
    <location>
        <begin position="117"/>
        <end position="216"/>
    </location>
</feature>
<dbReference type="InterPro" id="IPR009875">
    <property type="entry name" value="PilZ_domain"/>
</dbReference>
<evidence type="ECO:0000259" key="4">
    <source>
        <dbReference type="Pfam" id="PF07238"/>
    </source>
</evidence>
<keyword evidence="7" id="KW-1185">Reference proteome</keyword>